<organism evidence="1 2">
    <name type="scientific">Listeria rocourtiae</name>
    <dbReference type="NCBI Taxonomy" id="647910"/>
    <lineage>
        <taxon>Bacteria</taxon>
        <taxon>Bacillati</taxon>
        <taxon>Bacillota</taxon>
        <taxon>Bacilli</taxon>
        <taxon>Bacillales</taxon>
        <taxon>Listeriaceae</taxon>
        <taxon>Listeria</taxon>
    </lineage>
</organism>
<gene>
    <name evidence="1" type="ORF">DFP96_105125</name>
</gene>
<comment type="caution">
    <text evidence="1">The sequence shown here is derived from an EMBL/GenBank/DDBJ whole genome shotgun (WGS) entry which is preliminary data.</text>
</comment>
<dbReference type="EMBL" id="SNZK01000005">
    <property type="protein sequence ID" value="TDR53200.1"/>
    <property type="molecule type" value="Genomic_DNA"/>
</dbReference>
<name>A0A4R6ZLC1_9LIST</name>
<reference evidence="1 2" key="1">
    <citation type="submission" date="2019-03" db="EMBL/GenBank/DDBJ databases">
        <title>Genomic Encyclopedia of Type Strains, Phase III (KMG-III): the genomes of soil and plant-associated and newly described type strains.</title>
        <authorList>
            <person name="Whitman W."/>
        </authorList>
    </citation>
    <scope>NUCLEOTIDE SEQUENCE [LARGE SCALE GENOMIC DNA]</scope>
    <source>
        <strain evidence="1 2">CECT 7972</strain>
    </source>
</reference>
<dbReference type="Proteomes" id="UP000295558">
    <property type="component" value="Unassembled WGS sequence"/>
</dbReference>
<protein>
    <recommendedName>
        <fullName evidence="3">Lipoprotein</fullName>
    </recommendedName>
</protein>
<sequence length="170" mass="19250">MKKIAVLILGLAILSGCGLYKDIKGQIEKTTPKITRKSAPSTKIKTVRTDFQWNGAMKDAEHPAPQDFLNNQTIARVKNNEKIQITVKKKVKLGVMESAYLSDMMLTMIPESGVDVTEISLKELESGVWQFQMPSKSGKYMYILKEFYGVGVDIGYYVTYYFGLEVTYHF</sequence>
<dbReference type="RefSeq" id="WP_133620561.1">
    <property type="nucleotide sequence ID" value="NZ_JAARQJ010000006.1"/>
</dbReference>
<dbReference type="AlphaFoldDB" id="A0A4R6ZLC1"/>
<keyword evidence="2" id="KW-1185">Reference proteome</keyword>
<proteinExistence type="predicted"/>
<dbReference type="OrthoDB" id="2365953at2"/>
<dbReference type="PROSITE" id="PS51257">
    <property type="entry name" value="PROKAR_LIPOPROTEIN"/>
    <property type="match status" value="1"/>
</dbReference>
<evidence type="ECO:0000313" key="2">
    <source>
        <dbReference type="Proteomes" id="UP000295558"/>
    </source>
</evidence>
<accession>A0A4R6ZLC1</accession>
<dbReference type="STRING" id="1265846.PROCOU_15364"/>
<evidence type="ECO:0000313" key="1">
    <source>
        <dbReference type="EMBL" id="TDR53200.1"/>
    </source>
</evidence>
<evidence type="ECO:0008006" key="3">
    <source>
        <dbReference type="Google" id="ProtNLM"/>
    </source>
</evidence>